<keyword evidence="2" id="KW-0812">Transmembrane</keyword>
<proteinExistence type="predicted"/>
<dbReference type="SUPFAM" id="SSF54106">
    <property type="entry name" value="LysM domain"/>
    <property type="match status" value="1"/>
</dbReference>
<keyword evidence="2" id="KW-0472">Membrane</keyword>
<reference evidence="5" key="1">
    <citation type="journal article" date="2019" name="Int. J. Syst. Evol. Microbiol.">
        <title>The Global Catalogue of Microorganisms (GCM) 10K type strain sequencing project: providing services to taxonomists for standard genome sequencing and annotation.</title>
        <authorList>
            <consortium name="The Broad Institute Genomics Platform"/>
            <consortium name="The Broad Institute Genome Sequencing Center for Infectious Disease"/>
            <person name="Wu L."/>
            <person name="Ma J."/>
        </authorList>
    </citation>
    <scope>NUCLEOTIDE SEQUENCE [LARGE SCALE GENOMIC DNA]</scope>
    <source>
        <strain evidence="5">CGMCC 1.12778</strain>
    </source>
</reference>
<keyword evidence="5" id="KW-1185">Reference proteome</keyword>
<dbReference type="SMART" id="SM00257">
    <property type="entry name" value="LysM"/>
    <property type="match status" value="1"/>
</dbReference>
<evidence type="ECO:0000313" key="5">
    <source>
        <dbReference type="Proteomes" id="UP000643279"/>
    </source>
</evidence>
<evidence type="ECO:0000259" key="3">
    <source>
        <dbReference type="SMART" id="SM00257"/>
    </source>
</evidence>
<organism evidence="4 5">
    <name type="scientific">Arthrobacter liuii</name>
    <dbReference type="NCBI Taxonomy" id="1476996"/>
    <lineage>
        <taxon>Bacteria</taxon>
        <taxon>Bacillati</taxon>
        <taxon>Actinomycetota</taxon>
        <taxon>Actinomycetes</taxon>
        <taxon>Micrococcales</taxon>
        <taxon>Micrococcaceae</taxon>
        <taxon>Arthrobacter</taxon>
    </lineage>
</organism>
<feature type="region of interest" description="Disordered" evidence="1">
    <location>
        <begin position="1"/>
        <end position="62"/>
    </location>
</feature>
<evidence type="ECO:0000256" key="2">
    <source>
        <dbReference type="SAM" id="Phobius"/>
    </source>
</evidence>
<evidence type="ECO:0000313" key="4">
    <source>
        <dbReference type="EMBL" id="GGH89281.1"/>
    </source>
</evidence>
<keyword evidence="2" id="KW-1133">Transmembrane helix</keyword>
<gene>
    <name evidence="4" type="ORF">GCM10007170_00310</name>
</gene>
<evidence type="ECO:0000256" key="1">
    <source>
        <dbReference type="SAM" id="MobiDB-lite"/>
    </source>
</evidence>
<dbReference type="InterPro" id="IPR036779">
    <property type="entry name" value="LysM_dom_sf"/>
</dbReference>
<feature type="domain" description="LysM" evidence="3">
    <location>
        <begin position="115"/>
        <end position="164"/>
    </location>
</feature>
<protein>
    <recommendedName>
        <fullName evidence="3">LysM domain-containing protein</fullName>
    </recommendedName>
</protein>
<dbReference type="EMBL" id="BMFW01000001">
    <property type="protein sequence ID" value="GGH89281.1"/>
    <property type="molecule type" value="Genomic_DNA"/>
</dbReference>
<dbReference type="CDD" id="cd00118">
    <property type="entry name" value="LysM"/>
    <property type="match status" value="1"/>
</dbReference>
<dbReference type="Pfam" id="PF01476">
    <property type="entry name" value="LysM"/>
    <property type="match status" value="1"/>
</dbReference>
<feature type="compositionally biased region" description="Polar residues" evidence="1">
    <location>
        <begin position="1"/>
        <end position="13"/>
    </location>
</feature>
<sequence>MSALSLHQVSPSEPVSLKRGNPSKRVSARGRRESTGHHVPSKQRAAKAERGSTFGPAAAAPPSAPLRLTRRGRIVLIGVPVVLLAVFLLSLSGLFNSPAKASDSAADLAVTPTVTVTVQAGQSLWTIAGAVASDRDARDVVADIVQLNNLPAATVLPGQQLFVPTH</sequence>
<comment type="caution">
    <text evidence="4">The sequence shown here is derived from an EMBL/GenBank/DDBJ whole genome shotgun (WGS) entry which is preliminary data.</text>
</comment>
<dbReference type="InterPro" id="IPR018392">
    <property type="entry name" value="LysM"/>
</dbReference>
<name>A0ABQ2ABV2_9MICC</name>
<feature type="transmembrane region" description="Helical" evidence="2">
    <location>
        <begin position="74"/>
        <end position="95"/>
    </location>
</feature>
<accession>A0ABQ2ABV2</accession>
<dbReference type="Gene3D" id="3.10.350.10">
    <property type="entry name" value="LysM domain"/>
    <property type="match status" value="1"/>
</dbReference>
<dbReference type="Proteomes" id="UP000643279">
    <property type="component" value="Unassembled WGS sequence"/>
</dbReference>